<feature type="non-terminal residue" evidence="3">
    <location>
        <position position="120"/>
    </location>
</feature>
<evidence type="ECO:0000313" key="3">
    <source>
        <dbReference type="EMBL" id="JAG52542.1"/>
    </source>
</evidence>
<sequence length="120" mass="13508">MCNLATILFISSVISISCLELQQTTGVNQTEVTVPSVQAVLMRLNPKKDSEDLDGSRDLTDYSIIPLMKLFDDPRNLTYGYMDPNSQTDRNGFQTDQNNNDISRNPHAKPEVSYKDYTVS</sequence>
<keyword evidence="2" id="KW-0732">Signal</keyword>
<organism evidence="3">
    <name type="scientific">Lygus hesperus</name>
    <name type="common">Western plant bug</name>
    <dbReference type="NCBI Taxonomy" id="30085"/>
    <lineage>
        <taxon>Eukaryota</taxon>
        <taxon>Metazoa</taxon>
        <taxon>Ecdysozoa</taxon>
        <taxon>Arthropoda</taxon>
        <taxon>Hexapoda</taxon>
        <taxon>Insecta</taxon>
        <taxon>Pterygota</taxon>
        <taxon>Neoptera</taxon>
        <taxon>Paraneoptera</taxon>
        <taxon>Hemiptera</taxon>
        <taxon>Heteroptera</taxon>
        <taxon>Panheteroptera</taxon>
        <taxon>Cimicomorpha</taxon>
        <taxon>Miridae</taxon>
        <taxon>Mirini</taxon>
        <taxon>Lygus</taxon>
    </lineage>
</organism>
<proteinExistence type="predicted"/>
<feature type="region of interest" description="Disordered" evidence="1">
    <location>
        <begin position="79"/>
        <end position="120"/>
    </location>
</feature>
<protein>
    <submittedName>
        <fullName evidence="3">Uncharacterized protein</fullName>
    </submittedName>
</protein>
<feature type="compositionally biased region" description="Polar residues" evidence="1">
    <location>
        <begin position="84"/>
        <end position="103"/>
    </location>
</feature>
<accession>A0A0K8SGX9</accession>
<feature type="chain" id="PRO_5005519399" evidence="2">
    <location>
        <begin position="19"/>
        <end position="120"/>
    </location>
</feature>
<dbReference type="AlphaFoldDB" id="A0A0K8SGX9"/>
<name>A0A0K8SGX9_LYGHE</name>
<dbReference type="EMBL" id="GBRD01013284">
    <property type="protein sequence ID" value="JAG52542.1"/>
    <property type="molecule type" value="Transcribed_RNA"/>
</dbReference>
<reference evidence="3" key="1">
    <citation type="submission" date="2014-09" db="EMBL/GenBank/DDBJ databases">
        <authorList>
            <person name="Magalhaes I.L.F."/>
            <person name="Oliveira U."/>
            <person name="Santos F.R."/>
            <person name="Vidigal T.H.D.A."/>
            <person name="Brescovit A.D."/>
            <person name="Santos A.J."/>
        </authorList>
    </citation>
    <scope>NUCLEOTIDE SEQUENCE</scope>
</reference>
<evidence type="ECO:0000256" key="2">
    <source>
        <dbReference type="SAM" id="SignalP"/>
    </source>
</evidence>
<feature type="signal peptide" evidence="2">
    <location>
        <begin position="1"/>
        <end position="18"/>
    </location>
</feature>
<evidence type="ECO:0000256" key="1">
    <source>
        <dbReference type="SAM" id="MobiDB-lite"/>
    </source>
</evidence>